<comment type="caution">
    <text evidence="11">The sequence shown here is derived from an EMBL/GenBank/DDBJ whole genome shotgun (WGS) entry which is preliminary data.</text>
</comment>
<evidence type="ECO:0000256" key="1">
    <source>
        <dbReference type="ARBA" id="ARBA00004635"/>
    </source>
</evidence>
<proteinExistence type="inferred from homology"/>
<keyword evidence="6" id="KW-0564">Palmitate</keyword>
<evidence type="ECO:0000256" key="4">
    <source>
        <dbReference type="ARBA" id="ARBA00022729"/>
    </source>
</evidence>
<dbReference type="GO" id="GO:0016020">
    <property type="term" value="C:membrane"/>
    <property type="evidence" value="ECO:0007669"/>
    <property type="project" value="UniProtKB-SubCell"/>
</dbReference>
<dbReference type="PANTHER" id="PTHR35789">
    <property type="entry name" value="SPORE GERMINATION PROTEIN B3"/>
    <property type="match status" value="1"/>
</dbReference>
<evidence type="ECO:0000313" key="11">
    <source>
        <dbReference type="EMBL" id="GIO31287.1"/>
    </source>
</evidence>
<protein>
    <submittedName>
        <fullName evidence="11">Germination protein</fullName>
    </submittedName>
</protein>
<dbReference type="AlphaFoldDB" id="A0A920CC81"/>
<comment type="similarity">
    <text evidence="2">Belongs to the GerABKC lipoprotein family.</text>
</comment>
<keyword evidence="7" id="KW-0449">Lipoprotein</keyword>
<dbReference type="Gene3D" id="3.30.300.210">
    <property type="entry name" value="Nutrient germinant receptor protein C, domain 3"/>
    <property type="match status" value="1"/>
</dbReference>
<dbReference type="PANTHER" id="PTHR35789:SF1">
    <property type="entry name" value="SPORE GERMINATION PROTEIN B3"/>
    <property type="match status" value="1"/>
</dbReference>
<dbReference type="Gene3D" id="6.20.190.10">
    <property type="entry name" value="Nutrient germinant receptor protein C, domain 1"/>
    <property type="match status" value="1"/>
</dbReference>
<name>A0A920CC81_9BACL</name>
<accession>A0A920CC81</accession>
<reference evidence="11" key="1">
    <citation type="submission" date="2021-03" db="EMBL/GenBank/DDBJ databases">
        <title>Antimicrobial resistance genes in bacteria isolated from Japanese honey, and their potential for conferring macrolide and lincosamide resistance in the American foulbrood pathogen Paenibacillus larvae.</title>
        <authorList>
            <person name="Okamoto M."/>
            <person name="Kumagai M."/>
            <person name="Kanamori H."/>
            <person name="Takamatsu D."/>
        </authorList>
    </citation>
    <scope>NUCLEOTIDE SEQUENCE</scope>
    <source>
        <strain evidence="11">J2TS6</strain>
    </source>
</reference>
<keyword evidence="3" id="KW-0309">Germination</keyword>
<keyword evidence="12" id="KW-1185">Reference proteome</keyword>
<evidence type="ECO:0000256" key="5">
    <source>
        <dbReference type="ARBA" id="ARBA00023136"/>
    </source>
</evidence>
<dbReference type="GO" id="GO:0009847">
    <property type="term" value="P:spore germination"/>
    <property type="evidence" value="ECO:0007669"/>
    <property type="project" value="InterPro"/>
</dbReference>
<evidence type="ECO:0000256" key="7">
    <source>
        <dbReference type="ARBA" id="ARBA00023288"/>
    </source>
</evidence>
<feature type="domain" description="Spore germination GerAC-like C-terminal" evidence="9">
    <location>
        <begin position="214"/>
        <end position="380"/>
    </location>
</feature>
<dbReference type="Pfam" id="PF05504">
    <property type="entry name" value="Spore_GerAC"/>
    <property type="match status" value="1"/>
</dbReference>
<comment type="subcellular location">
    <subcellularLocation>
        <location evidence="1">Membrane</location>
        <topology evidence="1">Lipid-anchor</topology>
    </subcellularLocation>
</comment>
<evidence type="ECO:0000259" key="10">
    <source>
        <dbReference type="Pfam" id="PF25198"/>
    </source>
</evidence>
<dbReference type="Pfam" id="PF25198">
    <property type="entry name" value="Spore_GerAC_N"/>
    <property type="match status" value="1"/>
</dbReference>
<evidence type="ECO:0000256" key="8">
    <source>
        <dbReference type="SAM" id="SignalP"/>
    </source>
</evidence>
<dbReference type="RefSeq" id="WP_160044776.1">
    <property type="nucleotide sequence ID" value="NZ_BORQ01000002.1"/>
</dbReference>
<dbReference type="PROSITE" id="PS51257">
    <property type="entry name" value="PROKAR_LIPOPROTEIN"/>
    <property type="match status" value="1"/>
</dbReference>
<organism evidence="11 12">
    <name type="scientific">Paenibacillus albilobatus</name>
    <dbReference type="NCBI Taxonomy" id="2716884"/>
    <lineage>
        <taxon>Bacteria</taxon>
        <taxon>Bacillati</taxon>
        <taxon>Bacillota</taxon>
        <taxon>Bacilli</taxon>
        <taxon>Bacillales</taxon>
        <taxon>Paenibacillaceae</taxon>
        <taxon>Paenibacillus</taxon>
    </lineage>
</organism>
<sequence length="390" mass="43644">MMKVLKKIGAACLLLGLLPLLGGCWDRTEVNDLALIMAAGLDVGQNGDIELSVQVFTPSQSGSEGSGGMGGSSGSDTIVVQSASGTDLAEAAAKLQEQMPRKVFWGHGEVFIIGERLAKQGILDQIDFIFRHPQPRERAYIFISKGDAKKILDIHPKMERDVAETLREMAILPFGMNVSLKDLSEMLTGRSKAAVVPYIVRKEDNDGSPFPFISGAAVIKDGKLQGAFDDTAKRDTLLILNKLRRTNVTFHVNERGGKGEGVMTARVIKGRTKLIPVIRGDRWRMIVRFEGEASILQNETRVNLMKPQEVRHVEEQMNREIEKRIQATFRLIQRETGADVFGFSDAFWRKYPQTWVREQRHWDDIFQNVDLNADSKVEILWPGFSGKSYK</sequence>
<dbReference type="InterPro" id="IPR057336">
    <property type="entry name" value="GerAC_N"/>
</dbReference>
<evidence type="ECO:0000259" key="9">
    <source>
        <dbReference type="Pfam" id="PF05504"/>
    </source>
</evidence>
<keyword evidence="4 8" id="KW-0732">Signal</keyword>
<keyword evidence="5" id="KW-0472">Membrane</keyword>
<gene>
    <name evidence="11" type="primary">grkc_2</name>
    <name evidence="11" type="ORF">J2TS6_24280</name>
</gene>
<dbReference type="InterPro" id="IPR008844">
    <property type="entry name" value="Spore_GerAC-like"/>
</dbReference>
<evidence type="ECO:0000256" key="2">
    <source>
        <dbReference type="ARBA" id="ARBA00007886"/>
    </source>
</evidence>
<feature type="chain" id="PRO_5038723145" evidence="8">
    <location>
        <begin position="23"/>
        <end position="390"/>
    </location>
</feature>
<evidence type="ECO:0000313" key="12">
    <source>
        <dbReference type="Proteomes" id="UP000679779"/>
    </source>
</evidence>
<evidence type="ECO:0000256" key="3">
    <source>
        <dbReference type="ARBA" id="ARBA00022544"/>
    </source>
</evidence>
<evidence type="ECO:0000256" key="6">
    <source>
        <dbReference type="ARBA" id="ARBA00023139"/>
    </source>
</evidence>
<dbReference type="NCBIfam" id="TIGR02887">
    <property type="entry name" value="spore_ger_x_C"/>
    <property type="match status" value="1"/>
</dbReference>
<feature type="signal peptide" evidence="8">
    <location>
        <begin position="1"/>
        <end position="22"/>
    </location>
</feature>
<dbReference type="EMBL" id="BORQ01000002">
    <property type="protein sequence ID" value="GIO31287.1"/>
    <property type="molecule type" value="Genomic_DNA"/>
</dbReference>
<dbReference type="Proteomes" id="UP000679779">
    <property type="component" value="Unassembled WGS sequence"/>
</dbReference>
<dbReference type="InterPro" id="IPR038501">
    <property type="entry name" value="Spore_GerAC_C_sf"/>
</dbReference>
<feature type="domain" description="Spore germination protein N-terminal" evidence="10">
    <location>
        <begin position="26"/>
        <end position="199"/>
    </location>
</feature>
<dbReference type="InterPro" id="IPR046953">
    <property type="entry name" value="Spore_GerAC-like_C"/>
</dbReference>